<reference evidence="2" key="1">
    <citation type="journal article" date="2015" name="Nature">
        <title>Complex archaea that bridge the gap between prokaryotes and eukaryotes.</title>
        <authorList>
            <person name="Spang A."/>
            <person name="Saw J.H."/>
            <person name="Jorgensen S.L."/>
            <person name="Zaremba-Niedzwiedzka K."/>
            <person name="Martijn J."/>
            <person name="Lind A.E."/>
            <person name="van Eijk R."/>
            <person name="Schleper C."/>
            <person name="Guy L."/>
            <person name="Ettema T.J."/>
        </authorList>
    </citation>
    <scope>NUCLEOTIDE SEQUENCE</scope>
</reference>
<sequence length="162" mass="18387">MPGVIERGQRFARLMAVECNGRDFHGQTTWLCLCDCGQKTTVLSGNLRRGRTRSCGCLNRETSRATLLTHGKSGTRSYRSWEAIIQRCSNPKNIGYINYGGRGIHVCSRWKNSFVNFFKDMGEPPPGTSIDRIDNDGPYTKSNCRWATAKEQANNRRPPRRK</sequence>
<name>A0A0F9CNC2_9ZZZZ</name>
<feature type="region of interest" description="Disordered" evidence="1">
    <location>
        <begin position="126"/>
        <end position="162"/>
    </location>
</feature>
<gene>
    <name evidence="2" type="ORF">LCGC14_2380130</name>
</gene>
<proteinExistence type="predicted"/>
<dbReference type="EMBL" id="LAZR01035277">
    <property type="protein sequence ID" value="KKL27942.1"/>
    <property type="molecule type" value="Genomic_DNA"/>
</dbReference>
<comment type="caution">
    <text evidence="2">The sequence shown here is derived from an EMBL/GenBank/DDBJ whole genome shotgun (WGS) entry which is preliminary data.</text>
</comment>
<protein>
    <submittedName>
        <fullName evidence="2">Uncharacterized protein</fullName>
    </submittedName>
</protein>
<organism evidence="2">
    <name type="scientific">marine sediment metagenome</name>
    <dbReference type="NCBI Taxonomy" id="412755"/>
    <lineage>
        <taxon>unclassified sequences</taxon>
        <taxon>metagenomes</taxon>
        <taxon>ecological metagenomes</taxon>
    </lineage>
</organism>
<evidence type="ECO:0000313" key="2">
    <source>
        <dbReference type="EMBL" id="KKL27942.1"/>
    </source>
</evidence>
<evidence type="ECO:0000256" key="1">
    <source>
        <dbReference type="SAM" id="MobiDB-lite"/>
    </source>
</evidence>
<dbReference type="AlphaFoldDB" id="A0A0F9CNC2"/>
<accession>A0A0F9CNC2</accession>